<evidence type="ECO:0000313" key="2">
    <source>
        <dbReference type="EMBL" id="CAG7723835.1"/>
    </source>
</evidence>
<gene>
    <name evidence="2" type="ORF">AFUS01_LOCUS12896</name>
</gene>
<keyword evidence="3" id="KW-1185">Reference proteome</keyword>
<reference evidence="2" key="1">
    <citation type="submission" date="2021-06" db="EMBL/GenBank/DDBJ databases">
        <authorList>
            <person name="Hodson N. C."/>
            <person name="Mongue J. A."/>
            <person name="Jaron S. K."/>
        </authorList>
    </citation>
    <scope>NUCLEOTIDE SEQUENCE</scope>
</reference>
<comment type="caution">
    <text evidence="2">The sequence shown here is derived from an EMBL/GenBank/DDBJ whole genome shotgun (WGS) entry which is preliminary data.</text>
</comment>
<accession>A0A8J2KB87</accession>
<dbReference type="EMBL" id="CAJVCH010103071">
    <property type="protein sequence ID" value="CAG7723835.1"/>
    <property type="molecule type" value="Genomic_DNA"/>
</dbReference>
<dbReference type="AlphaFoldDB" id="A0A8J2KB87"/>
<sequence>MAEVVAIIKRESCSFKSVLQILLFCHLILCGYFMFFALHPMSKEEFILNWFSAGEDVERSWVFRNLFYIVQNKFYFLWMHAAMILVVLGAFKKVSYTCISLFLENMD</sequence>
<feature type="transmembrane region" description="Helical" evidence="1">
    <location>
        <begin position="74"/>
        <end position="91"/>
    </location>
</feature>
<evidence type="ECO:0000256" key="1">
    <source>
        <dbReference type="SAM" id="Phobius"/>
    </source>
</evidence>
<name>A0A8J2KB87_9HEXA</name>
<evidence type="ECO:0000313" key="3">
    <source>
        <dbReference type="Proteomes" id="UP000708208"/>
    </source>
</evidence>
<keyword evidence="1" id="KW-0472">Membrane</keyword>
<keyword evidence="1" id="KW-0812">Transmembrane</keyword>
<keyword evidence="1" id="KW-1133">Transmembrane helix</keyword>
<organism evidence="2 3">
    <name type="scientific">Allacma fusca</name>
    <dbReference type="NCBI Taxonomy" id="39272"/>
    <lineage>
        <taxon>Eukaryota</taxon>
        <taxon>Metazoa</taxon>
        <taxon>Ecdysozoa</taxon>
        <taxon>Arthropoda</taxon>
        <taxon>Hexapoda</taxon>
        <taxon>Collembola</taxon>
        <taxon>Symphypleona</taxon>
        <taxon>Sminthuridae</taxon>
        <taxon>Allacma</taxon>
    </lineage>
</organism>
<feature type="transmembrane region" description="Helical" evidence="1">
    <location>
        <begin position="21"/>
        <end position="41"/>
    </location>
</feature>
<protein>
    <submittedName>
        <fullName evidence="2">Uncharacterized protein</fullName>
    </submittedName>
</protein>
<proteinExistence type="predicted"/>
<dbReference type="Proteomes" id="UP000708208">
    <property type="component" value="Unassembled WGS sequence"/>
</dbReference>